<reference evidence="2" key="1">
    <citation type="submission" date="2016-10" db="EMBL/GenBank/DDBJ databases">
        <authorList>
            <person name="Varghese N."/>
            <person name="Submissions S."/>
        </authorList>
    </citation>
    <scope>NUCLEOTIDE SEQUENCE [LARGE SCALE GENOMIC DNA]</scope>
    <source>
        <strain evidence="2">CGMCC 4.7042</strain>
    </source>
</reference>
<dbReference type="Proteomes" id="UP000199063">
    <property type="component" value="Unassembled WGS sequence"/>
</dbReference>
<protein>
    <submittedName>
        <fullName evidence="1">Uncharacterized protein</fullName>
    </submittedName>
</protein>
<dbReference type="OrthoDB" id="9900513at2"/>
<name>A0A1G9WN80_9ACTN</name>
<keyword evidence="2" id="KW-1185">Reference proteome</keyword>
<dbReference type="AlphaFoldDB" id="A0A1G9WN80"/>
<dbReference type="EMBL" id="FNHI01000014">
    <property type="protein sequence ID" value="SDM85535.1"/>
    <property type="molecule type" value="Genomic_DNA"/>
</dbReference>
<organism evidence="1 2">
    <name type="scientific">Streptomyces wuyuanensis</name>
    <dbReference type="NCBI Taxonomy" id="1196353"/>
    <lineage>
        <taxon>Bacteria</taxon>
        <taxon>Bacillati</taxon>
        <taxon>Actinomycetota</taxon>
        <taxon>Actinomycetes</taxon>
        <taxon>Kitasatosporales</taxon>
        <taxon>Streptomycetaceae</taxon>
        <taxon>Streptomyces</taxon>
    </lineage>
</organism>
<dbReference type="GeneID" id="40831499"/>
<sequence length="326" mass="35709">MPPPTPGPPTEAARAVATLAALADATNRYHRERARRPFMMKLDTGLSVELPGPAVLADIVLPVLNARRDIRNDDGCMVDLTAPAIDGEPAAVGLAELIDGVRAFIAALPEDHTAGRPYCDLRLFILAAMPVTVAGYLRNVADAVRRSLPRVVRAPRERRKQTPEERHAAKRAFDAATRAEIRETDRPSQEAAARYLLLLQERSGPGVVIAPKDLHKRYATAAASSDRVEPIGRNKFFEIADIAVGPRTRRRIDGKPQPAYVTREVPQMTREERKDLARLIVAKMAEDIRTDALAGFAALAEEQNTLVAAVNEAIRPAKVVKLRKVV</sequence>
<proteinExistence type="predicted"/>
<accession>A0A1G9WN80</accession>
<dbReference type="RefSeq" id="WP_143041513.1">
    <property type="nucleotide sequence ID" value="NZ_FNHI01000014.1"/>
</dbReference>
<evidence type="ECO:0000313" key="1">
    <source>
        <dbReference type="EMBL" id="SDM85535.1"/>
    </source>
</evidence>
<evidence type="ECO:0000313" key="2">
    <source>
        <dbReference type="Proteomes" id="UP000199063"/>
    </source>
</evidence>
<gene>
    <name evidence="1" type="ORF">SAMN05444921_11484</name>
</gene>